<dbReference type="PANTHER" id="PTHR19354:SF6">
    <property type="entry name" value="ZIPPER PUTATIVE TUMOR SUPPRESSOR 3-RELATED"/>
    <property type="match status" value="1"/>
</dbReference>
<dbReference type="InterPro" id="IPR045329">
    <property type="entry name" value="LZTS"/>
</dbReference>
<evidence type="ECO:0000256" key="3">
    <source>
        <dbReference type="ARBA" id="ARBA00023054"/>
    </source>
</evidence>
<organism evidence="5 6">
    <name type="scientific">Sinocyclocheilus anshuiensis</name>
    <dbReference type="NCBI Taxonomy" id="1608454"/>
    <lineage>
        <taxon>Eukaryota</taxon>
        <taxon>Metazoa</taxon>
        <taxon>Chordata</taxon>
        <taxon>Craniata</taxon>
        <taxon>Vertebrata</taxon>
        <taxon>Euteleostomi</taxon>
        <taxon>Actinopterygii</taxon>
        <taxon>Neopterygii</taxon>
        <taxon>Teleostei</taxon>
        <taxon>Ostariophysi</taxon>
        <taxon>Cypriniformes</taxon>
        <taxon>Cyprinidae</taxon>
        <taxon>Cyprininae</taxon>
        <taxon>Sinocyclocheilus</taxon>
    </lineage>
</organism>
<evidence type="ECO:0000313" key="5">
    <source>
        <dbReference type="Ensembl" id="ENSSANP00000060190.1"/>
    </source>
</evidence>
<comment type="subcellular location">
    <subcellularLocation>
        <location evidence="1">Cytoplasm</location>
    </subcellularLocation>
</comment>
<keyword evidence="3 4" id="KW-0175">Coiled coil</keyword>
<evidence type="ECO:0000313" key="6">
    <source>
        <dbReference type="Proteomes" id="UP000472260"/>
    </source>
</evidence>
<dbReference type="PANTHER" id="PTHR19354">
    <property type="entry name" value="ZIPPER PUTATIVE TUMOR SUPPRESSOR 2 HOMOLOG-LIKE PROTEIN-RELATED"/>
    <property type="match status" value="1"/>
</dbReference>
<evidence type="ECO:0000256" key="4">
    <source>
        <dbReference type="SAM" id="Coils"/>
    </source>
</evidence>
<dbReference type="GO" id="GO:0005737">
    <property type="term" value="C:cytoplasm"/>
    <property type="evidence" value="ECO:0007669"/>
    <property type="project" value="UniProtKB-SubCell"/>
</dbReference>
<reference evidence="5" key="1">
    <citation type="submission" date="2025-08" db="UniProtKB">
        <authorList>
            <consortium name="Ensembl"/>
        </authorList>
    </citation>
    <scope>IDENTIFICATION</scope>
</reference>
<dbReference type="AlphaFoldDB" id="A0A671PRG7"/>
<dbReference type="Ensembl" id="ENSSANT00000064012.1">
    <property type="protein sequence ID" value="ENSSANP00000060190.1"/>
    <property type="gene ID" value="ENSSANG00000030048.1"/>
</dbReference>
<evidence type="ECO:0000256" key="2">
    <source>
        <dbReference type="ARBA" id="ARBA00022490"/>
    </source>
</evidence>
<keyword evidence="2" id="KW-0963">Cytoplasm</keyword>
<dbReference type="GO" id="GO:0061001">
    <property type="term" value="P:regulation of dendritic spine morphogenesis"/>
    <property type="evidence" value="ECO:0007669"/>
    <property type="project" value="TreeGrafter"/>
</dbReference>
<feature type="coiled-coil region" evidence="4">
    <location>
        <begin position="49"/>
        <end position="90"/>
    </location>
</feature>
<dbReference type="GO" id="GO:0043197">
    <property type="term" value="C:dendritic spine"/>
    <property type="evidence" value="ECO:0007669"/>
    <property type="project" value="TreeGrafter"/>
</dbReference>
<feature type="coiled-coil region" evidence="4">
    <location>
        <begin position="217"/>
        <end position="247"/>
    </location>
</feature>
<protein>
    <submittedName>
        <fullName evidence="5">Leucine zipper, putative tumor suppressor family member 3b</fullName>
    </submittedName>
</protein>
<accession>A0A671PRG7</accession>
<reference evidence="5" key="2">
    <citation type="submission" date="2025-09" db="UniProtKB">
        <authorList>
            <consortium name="Ensembl"/>
        </authorList>
    </citation>
    <scope>IDENTIFICATION</scope>
</reference>
<name>A0A671PRG7_9TELE</name>
<keyword evidence="6" id="KW-1185">Reference proteome</keyword>
<dbReference type="Proteomes" id="UP000472260">
    <property type="component" value="Unassembled WGS sequence"/>
</dbReference>
<sequence>MRRNLDQSEAAIVQVFEEKHCVWERDMEELRQNYAGRLQQVTHRAQRTQQALQTHIARLQQDKGRLQEEISALLAQREELEHKCLDYRKEQADILPRLEETKWELCQKAGEISLLKQQLRESQNEVTQRAGEMVALRAHAVSAGLFSPQVSMLRDKLVVFEAEVLGLKRALSELSCRSDHAVCLRDISGSSSLPWAGLHTPRSPEALPIDSFLSLQSDEAKAQRQEAGELRRQLERLQGELHLERQQRERQGLTLAQERHTWQGEKERVLKYQAQLQLSYVETLQRNQALEERVGQLGAKLGTSPGSPVSLSIPVLVTLTLSPTFIINVENSCAAQYFCGNCHTIS</sequence>
<evidence type="ECO:0000256" key="1">
    <source>
        <dbReference type="ARBA" id="ARBA00004496"/>
    </source>
</evidence>
<proteinExistence type="predicted"/>
<dbReference type="Pfam" id="PF06818">
    <property type="entry name" value="Fez1"/>
    <property type="match status" value="2"/>
</dbReference>